<keyword evidence="1" id="KW-0812">Transmembrane</keyword>
<comment type="caution">
    <text evidence="2">The sequence shown here is derived from an EMBL/GenBank/DDBJ whole genome shotgun (WGS) entry which is preliminary data.</text>
</comment>
<feature type="transmembrane region" description="Helical" evidence="1">
    <location>
        <begin position="133"/>
        <end position="157"/>
    </location>
</feature>
<feature type="transmembrane region" description="Helical" evidence="1">
    <location>
        <begin position="42"/>
        <end position="60"/>
    </location>
</feature>
<dbReference type="Gene3D" id="1.20.210.10">
    <property type="entry name" value="Cytochrome c oxidase-like, subunit I domain"/>
    <property type="match status" value="1"/>
</dbReference>
<protein>
    <submittedName>
        <fullName evidence="2">Uncharacterized protein</fullName>
    </submittedName>
</protein>
<keyword evidence="1" id="KW-0472">Membrane</keyword>
<evidence type="ECO:0000256" key="1">
    <source>
        <dbReference type="SAM" id="Phobius"/>
    </source>
</evidence>
<evidence type="ECO:0000313" key="2">
    <source>
        <dbReference type="EMBL" id="MFC5713035.1"/>
    </source>
</evidence>
<reference evidence="3" key="1">
    <citation type="journal article" date="2019" name="Int. J. Syst. Evol. Microbiol.">
        <title>The Global Catalogue of Microorganisms (GCM) 10K type strain sequencing project: providing services to taxonomists for standard genome sequencing and annotation.</title>
        <authorList>
            <consortium name="The Broad Institute Genomics Platform"/>
            <consortium name="The Broad Institute Genome Sequencing Center for Infectious Disease"/>
            <person name="Wu L."/>
            <person name="Ma J."/>
        </authorList>
    </citation>
    <scope>NUCLEOTIDE SEQUENCE [LARGE SCALE GENOMIC DNA]</scope>
    <source>
        <strain evidence="3">CECT 7184</strain>
    </source>
</reference>
<organism evidence="2 3">
    <name type="scientific">Thalassorhabdus alkalitolerans</name>
    <dbReference type="NCBI Taxonomy" id="2282697"/>
    <lineage>
        <taxon>Bacteria</taxon>
        <taxon>Bacillati</taxon>
        <taxon>Bacillota</taxon>
        <taxon>Bacilli</taxon>
        <taxon>Bacillales</taxon>
        <taxon>Bacillaceae</taxon>
        <taxon>Thalassorhabdus</taxon>
    </lineage>
</organism>
<accession>A0ABW0YKT5</accession>
<gene>
    <name evidence="2" type="ORF">ACFPU1_09590</name>
</gene>
<dbReference type="InterPro" id="IPR036927">
    <property type="entry name" value="Cyt_c_oxase-like_su1_sf"/>
</dbReference>
<dbReference type="EMBL" id="JBHSOZ010000003">
    <property type="protein sequence ID" value="MFC5713035.1"/>
    <property type="molecule type" value="Genomic_DNA"/>
</dbReference>
<keyword evidence="3" id="KW-1185">Reference proteome</keyword>
<keyword evidence="1" id="KW-1133">Transmembrane helix</keyword>
<evidence type="ECO:0000313" key="3">
    <source>
        <dbReference type="Proteomes" id="UP001596142"/>
    </source>
</evidence>
<dbReference type="Proteomes" id="UP001596142">
    <property type="component" value="Unassembled WGS sequence"/>
</dbReference>
<sequence>MGTSQYEGQVILPRNHSYGIIQAESHLETINMGEIDLNRTKFLLQTSAIFAVIGTIMGSHMAGAGSMALRPIHAHILVVGWLSLFAFAAYYRMFPVPKSSKLATVHVWTAFFGSIGLSGGMWAYYFIPGSMVTLMAFIIGGTILAVSFILFAVMTFVHGKYITDAQ</sequence>
<proteinExistence type="predicted"/>
<feature type="transmembrane region" description="Helical" evidence="1">
    <location>
        <begin position="72"/>
        <end position="91"/>
    </location>
</feature>
<name>A0ABW0YKT5_9BACI</name>
<feature type="transmembrane region" description="Helical" evidence="1">
    <location>
        <begin position="103"/>
        <end position="127"/>
    </location>
</feature>
<dbReference type="SUPFAM" id="SSF81442">
    <property type="entry name" value="Cytochrome c oxidase subunit I-like"/>
    <property type="match status" value="1"/>
</dbReference>